<dbReference type="AlphaFoldDB" id="A0A9Q1LI82"/>
<dbReference type="Proteomes" id="UP001152561">
    <property type="component" value="Unassembled WGS sequence"/>
</dbReference>
<comment type="caution">
    <text evidence="2">The sequence shown here is derived from an EMBL/GenBank/DDBJ whole genome shotgun (WGS) entry which is preliminary data.</text>
</comment>
<reference evidence="3" key="1">
    <citation type="journal article" date="2023" name="Proc. Natl. Acad. Sci. U.S.A.">
        <title>Genomic and structural basis for evolution of tropane alkaloid biosynthesis.</title>
        <authorList>
            <person name="Wanga Y.-J."/>
            <person name="Taina T."/>
            <person name="Yua J.-Y."/>
            <person name="Lia J."/>
            <person name="Xua B."/>
            <person name="Chenc J."/>
            <person name="D'Auriad J.C."/>
            <person name="Huanga J.-P."/>
            <person name="Huanga S.-X."/>
        </authorList>
    </citation>
    <scope>NUCLEOTIDE SEQUENCE [LARGE SCALE GENOMIC DNA]</scope>
    <source>
        <strain evidence="3">cv. KIB-2019</strain>
    </source>
</reference>
<evidence type="ECO:0000256" key="1">
    <source>
        <dbReference type="SAM" id="MobiDB-lite"/>
    </source>
</evidence>
<feature type="compositionally biased region" description="Basic and acidic residues" evidence="1">
    <location>
        <begin position="1"/>
        <end position="26"/>
    </location>
</feature>
<proteinExistence type="predicted"/>
<evidence type="ECO:0000313" key="3">
    <source>
        <dbReference type="Proteomes" id="UP001152561"/>
    </source>
</evidence>
<gene>
    <name evidence="2" type="ORF">K7X08_023194</name>
</gene>
<sequence>MKKIDTTKEEKGEDSTNEEQENKIEESAVINLCISRDTGEKVVEEKKMYNSTVETVELEKSNAVQSSPKSCTREEVADDFEEFIVSPSSKKDNEERQLLQKASNDMEEEDLNAGETQEVITGSLEANFDEESIEFMNSNKQLEPLSKENGSPRKESDGKLTCCCCCLPVSETLLKVADVDPAEI</sequence>
<name>A0A9Q1LI82_9SOLA</name>
<feature type="region of interest" description="Disordered" evidence="1">
    <location>
        <begin position="1"/>
        <end position="27"/>
    </location>
</feature>
<organism evidence="2 3">
    <name type="scientific">Anisodus acutangulus</name>
    <dbReference type="NCBI Taxonomy" id="402998"/>
    <lineage>
        <taxon>Eukaryota</taxon>
        <taxon>Viridiplantae</taxon>
        <taxon>Streptophyta</taxon>
        <taxon>Embryophyta</taxon>
        <taxon>Tracheophyta</taxon>
        <taxon>Spermatophyta</taxon>
        <taxon>Magnoliopsida</taxon>
        <taxon>eudicotyledons</taxon>
        <taxon>Gunneridae</taxon>
        <taxon>Pentapetalae</taxon>
        <taxon>asterids</taxon>
        <taxon>lamiids</taxon>
        <taxon>Solanales</taxon>
        <taxon>Solanaceae</taxon>
        <taxon>Solanoideae</taxon>
        <taxon>Hyoscyameae</taxon>
        <taxon>Anisodus</taxon>
    </lineage>
</organism>
<evidence type="ECO:0000313" key="2">
    <source>
        <dbReference type="EMBL" id="KAJ8535474.1"/>
    </source>
</evidence>
<accession>A0A9Q1LI82</accession>
<dbReference type="EMBL" id="JAJAGQ010000018">
    <property type="protein sequence ID" value="KAJ8535474.1"/>
    <property type="molecule type" value="Genomic_DNA"/>
</dbReference>
<keyword evidence="3" id="KW-1185">Reference proteome</keyword>
<protein>
    <submittedName>
        <fullName evidence="2">Uncharacterized protein</fullName>
    </submittedName>
</protein>
<feature type="region of interest" description="Disordered" evidence="1">
    <location>
        <begin position="137"/>
        <end position="158"/>
    </location>
</feature>